<dbReference type="AlphaFoldDB" id="X1DN01"/>
<proteinExistence type="predicted"/>
<feature type="compositionally biased region" description="Polar residues" evidence="1">
    <location>
        <begin position="19"/>
        <end position="32"/>
    </location>
</feature>
<feature type="non-terminal residue" evidence="2">
    <location>
        <position position="1"/>
    </location>
</feature>
<reference evidence="2" key="1">
    <citation type="journal article" date="2014" name="Front. Microbiol.">
        <title>High frequency of phylogenetically diverse reductive dehalogenase-homologous genes in deep subseafloor sedimentary metagenomes.</title>
        <authorList>
            <person name="Kawai M."/>
            <person name="Futagami T."/>
            <person name="Toyoda A."/>
            <person name="Takaki Y."/>
            <person name="Nishi S."/>
            <person name="Hori S."/>
            <person name="Arai W."/>
            <person name="Tsubouchi T."/>
            <person name="Morono Y."/>
            <person name="Uchiyama I."/>
            <person name="Ito T."/>
            <person name="Fujiyama A."/>
            <person name="Inagaki F."/>
            <person name="Takami H."/>
        </authorList>
    </citation>
    <scope>NUCLEOTIDE SEQUENCE</scope>
    <source>
        <strain evidence="2">Expedition CK06-06</strain>
    </source>
</reference>
<sequence>GLVSWLRREKGKELRRQNPGVSSQKSEFSPSP</sequence>
<protein>
    <submittedName>
        <fullName evidence="2">Uncharacterized protein</fullName>
    </submittedName>
</protein>
<dbReference type="EMBL" id="BARU01004558">
    <property type="protein sequence ID" value="GAH21537.1"/>
    <property type="molecule type" value="Genomic_DNA"/>
</dbReference>
<organism evidence="2">
    <name type="scientific">marine sediment metagenome</name>
    <dbReference type="NCBI Taxonomy" id="412755"/>
    <lineage>
        <taxon>unclassified sequences</taxon>
        <taxon>metagenomes</taxon>
        <taxon>ecological metagenomes</taxon>
    </lineage>
</organism>
<feature type="region of interest" description="Disordered" evidence="1">
    <location>
        <begin position="1"/>
        <end position="32"/>
    </location>
</feature>
<evidence type="ECO:0000256" key="1">
    <source>
        <dbReference type="SAM" id="MobiDB-lite"/>
    </source>
</evidence>
<name>X1DN01_9ZZZZ</name>
<comment type="caution">
    <text evidence="2">The sequence shown here is derived from an EMBL/GenBank/DDBJ whole genome shotgun (WGS) entry which is preliminary data.</text>
</comment>
<feature type="compositionally biased region" description="Basic and acidic residues" evidence="1">
    <location>
        <begin position="1"/>
        <end position="16"/>
    </location>
</feature>
<accession>X1DN01</accession>
<gene>
    <name evidence="2" type="ORF">S03H2_09098</name>
</gene>
<evidence type="ECO:0000313" key="2">
    <source>
        <dbReference type="EMBL" id="GAH21537.1"/>
    </source>
</evidence>